<organism evidence="5 6">
    <name type="scientific">Candidatus Ventrousia excrementavium</name>
    <dbReference type="NCBI Taxonomy" id="2840961"/>
    <lineage>
        <taxon>Bacteria</taxon>
        <taxon>Bacillati</taxon>
        <taxon>Bacillota</taxon>
        <taxon>Clostridia</taxon>
        <taxon>Eubacteriales</taxon>
        <taxon>Clostridiaceae</taxon>
        <taxon>Clostridiaceae incertae sedis</taxon>
        <taxon>Candidatus Ventrousia</taxon>
    </lineage>
</organism>
<evidence type="ECO:0000256" key="1">
    <source>
        <dbReference type="ARBA" id="ARBA00005104"/>
    </source>
</evidence>
<keyword evidence="2" id="KW-0521">NADP</keyword>
<dbReference type="InterPro" id="IPR024072">
    <property type="entry name" value="DHFR-like_dom_sf"/>
</dbReference>
<evidence type="ECO:0000259" key="4">
    <source>
        <dbReference type="Pfam" id="PF01872"/>
    </source>
</evidence>
<reference evidence="5" key="2">
    <citation type="journal article" date="2021" name="PeerJ">
        <title>Extensive microbial diversity within the chicken gut microbiome revealed by metagenomics and culture.</title>
        <authorList>
            <person name="Gilroy R."/>
            <person name="Ravi A."/>
            <person name="Getino M."/>
            <person name="Pursley I."/>
            <person name="Horton D.L."/>
            <person name="Alikhan N.F."/>
            <person name="Baker D."/>
            <person name="Gharbi K."/>
            <person name="Hall N."/>
            <person name="Watson M."/>
            <person name="Adriaenssens E.M."/>
            <person name="Foster-Nyarko E."/>
            <person name="Jarju S."/>
            <person name="Secka A."/>
            <person name="Antonio M."/>
            <person name="Oren A."/>
            <person name="Chaudhuri R.R."/>
            <person name="La Ragione R."/>
            <person name="Hildebrand F."/>
            <person name="Pallen M.J."/>
        </authorList>
    </citation>
    <scope>NUCLEOTIDE SEQUENCE</scope>
    <source>
        <strain evidence="5">CHK191-8634</strain>
    </source>
</reference>
<dbReference type="AlphaFoldDB" id="A0A9D1LLF6"/>
<dbReference type="GO" id="GO:0009231">
    <property type="term" value="P:riboflavin biosynthetic process"/>
    <property type="evidence" value="ECO:0007669"/>
    <property type="project" value="InterPro"/>
</dbReference>
<dbReference type="EMBL" id="DVMR01000058">
    <property type="protein sequence ID" value="HIU44155.1"/>
    <property type="molecule type" value="Genomic_DNA"/>
</dbReference>
<evidence type="ECO:0000313" key="6">
    <source>
        <dbReference type="Proteomes" id="UP000824073"/>
    </source>
</evidence>
<protein>
    <submittedName>
        <fullName evidence="5">RibD family protein</fullName>
    </submittedName>
</protein>
<proteinExistence type="predicted"/>
<dbReference type="SUPFAM" id="SSF53597">
    <property type="entry name" value="Dihydrofolate reductase-like"/>
    <property type="match status" value="1"/>
</dbReference>
<accession>A0A9D1LLF6</accession>
<evidence type="ECO:0000256" key="3">
    <source>
        <dbReference type="ARBA" id="ARBA00023002"/>
    </source>
</evidence>
<dbReference type="InterPro" id="IPR002734">
    <property type="entry name" value="RibDG_C"/>
</dbReference>
<dbReference type="Gene3D" id="3.40.430.10">
    <property type="entry name" value="Dihydrofolate Reductase, subunit A"/>
    <property type="match status" value="1"/>
</dbReference>
<dbReference type="PANTHER" id="PTHR38011">
    <property type="entry name" value="DIHYDROFOLATE REDUCTASE FAMILY PROTEIN (AFU_ORTHOLOGUE AFUA_8G06820)"/>
    <property type="match status" value="1"/>
</dbReference>
<comment type="pathway">
    <text evidence="1">Cofactor biosynthesis; riboflavin biosynthesis.</text>
</comment>
<reference evidence="5" key="1">
    <citation type="submission" date="2020-10" db="EMBL/GenBank/DDBJ databases">
        <authorList>
            <person name="Gilroy R."/>
        </authorList>
    </citation>
    <scope>NUCLEOTIDE SEQUENCE</scope>
    <source>
        <strain evidence="5">CHK191-8634</strain>
    </source>
</reference>
<name>A0A9D1LLF6_9CLOT</name>
<evidence type="ECO:0000313" key="5">
    <source>
        <dbReference type="EMBL" id="HIU44155.1"/>
    </source>
</evidence>
<sequence length="248" mass="26988">MSTRMNKTDRPFVVCHMLTSLDGKIDGEFFAAPETAPAQAEYGRLRGFYSCQATLYGTTTMQGSYSEGLAPAVLPPADGTVPRSDYVNADGLALGNFIVSMDPQGVLGWNSNIIEKKNRPKAHVIEALTEQVSSEYLSYLRQFGISYLFAGKDRLDCALLLQKLKKLFSIERLMIAGGGVANWSLLQDGLIDELSLVIAPVADGSTTAVSIFEKAGFLPPHGPVAFTLKEARPFEGNGLWLRYETAEP</sequence>
<gene>
    <name evidence="5" type="ORF">IAB67_07670</name>
</gene>
<dbReference type="InterPro" id="IPR050765">
    <property type="entry name" value="Riboflavin_Biosynth_HTPR"/>
</dbReference>
<keyword evidence="3" id="KW-0560">Oxidoreductase</keyword>
<dbReference type="Pfam" id="PF01872">
    <property type="entry name" value="RibD_C"/>
    <property type="match status" value="1"/>
</dbReference>
<comment type="caution">
    <text evidence="5">The sequence shown here is derived from an EMBL/GenBank/DDBJ whole genome shotgun (WGS) entry which is preliminary data.</text>
</comment>
<dbReference type="Proteomes" id="UP000824073">
    <property type="component" value="Unassembled WGS sequence"/>
</dbReference>
<dbReference type="PANTHER" id="PTHR38011:SF7">
    <property type="entry name" value="2,5-DIAMINO-6-RIBOSYLAMINO-4(3H)-PYRIMIDINONE 5'-PHOSPHATE REDUCTASE"/>
    <property type="match status" value="1"/>
</dbReference>
<feature type="domain" description="Bacterial bifunctional deaminase-reductase C-terminal" evidence="4">
    <location>
        <begin position="11"/>
        <end position="232"/>
    </location>
</feature>
<dbReference type="GO" id="GO:0008703">
    <property type="term" value="F:5-amino-6-(5-phosphoribosylamino)uracil reductase activity"/>
    <property type="evidence" value="ECO:0007669"/>
    <property type="project" value="InterPro"/>
</dbReference>
<evidence type="ECO:0000256" key="2">
    <source>
        <dbReference type="ARBA" id="ARBA00022857"/>
    </source>
</evidence>